<dbReference type="InterPro" id="IPR047951">
    <property type="entry name" value="Transpos_ISL3"/>
</dbReference>
<comment type="caution">
    <text evidence="3">The sequence shown here is derived from an EMBL/GenBank/DDBJ whole genome shotgun (WGS) entry which is preliminary data.</text>
</comment>
<dbReference type="Pfam" id="PF01610">
    <property type="entry name" value="DDE_Tnp_ISL3"/>
    <property type="match status" value="2"/>
</dbReference>
<dbReference type="InterPro" id="IPR017894">
    <property type="entry name" value="HTH_IS21_transposase_type"/>
</dbReference>
<evidence type="ECO:0000313" key="4">
    <source>
        <dbReference type="Proteomes" id="UP001501231"/>
    </source>
</evidence>
<dbReference type="InterPro" id="IPR002560">
    <property type="entry name" value="Transposase_DDE"/>
</dbReference>
<accession>A0ABN3KG25</accession>
<proteinExistence type="predicted"/>
<dbReference type="Pfam" id="PF14690">
    <property type="entry name" value="Zn_ribbon_ISL3"/>
    <property type="match status" value="1"/>
</dbReference>
<feature type="region of interest" description="Disordered" evidence="1">
    <location>
        <begin position="277"/>
        <end position="301"/>
    </location>
</feature>
<dbReference type="EMBL" id="BAAARW010000044">
    <property type="protein sequence ID" value="GAA2455947.1"/>
    <property type="molecule type" value="Genomic_DNA"/>
</dbReference>
<gene>
    <name evidence="3" type="ORF">GCM10010191_89070</name>
</gene>
<keyword evidence="4" id="KW-1185">Reference proteome</keyword>
<evidence type="ECO:0000259" key="2">
    <source>
        <dbReference type="PROSITE" id="PS50531"/>
    </source>
</evidence>
<dbReference type="Proteomes" id="UP001501231">
    <property type="component" value="Unassembled WGS sequence"/>
</dbReference>
<dbReference type="NCBIfam" id="NF033550">
    <property type="entry name" value="transpos_ISL3"/>
    <property type="match status" value="1"/>
</dbReference>
<protein>
    <submittedName>
        <fullName evidence="3">ISL3 family transposase</fullName>
    </submittedName>
</protein>
<dbReference type="PANTHER" id="PTHR33498">
    <property type="entry name" value="TRANSPOSASE FOR INSERTION SEQUENCE ELEMENT IS1557"/>
    <property type="match status" value="1"/>
</dbReference>
<organism evidence="3 4">
    <name type="scientific">Actinomadura vinacea</name>
    <dbReference type="NCBI Taxonomy" id="115336"/>
    <lineage>
        <taxon>Bacteria</taxon>
        <taxon>Bacillati</taxon>
        <taxon>Actinomycetota</taxon>
        <taxon>Actinomycetes</taxon>
        <taxon>Streptosporangiales</taxon>
        <taxon>Thermomonosporaceae</taxon>
        <taxon>Actinomadura</taxon>
    </lineage>
</organism>
<dbReference type="InterPro" id="IPR029261">
    <property type="entry name" value="Transposase_Znf"/>
</dbReference>
<dbReference type="PROSITE" id="PS50531">
    <property type="entry name" value="HTH_IS21"/>
    <property type="match status" value="1"/>
</dbReference>
<evidence type="ECO:0000256" key="1">
    <source>
        <dbReference type="SAM" id="MobiDB-lite"/>
    </source>
</evidence>
<evidence type="ECO:0000313" key="3">
    <source>
        <dbReference type="EMBL" id="GAA2455947.1"/>
    </source>
</evidence>
<name>A0ABN3KG25_9ACTN</name>
<feature type="domain" description="HTH IS21-type" evidence="2">
    <location>
        <begin position="305"/>
        <end position="369"/>
    </location>
</feature>
<dbReference type="PANTHER" id="PTHR33498:SF1">
    <property type="entry name" value="TRANSPOSASE FOR INSERTION SEQUENCE ELEMENT IS1557"/>
    <property type="match status" value="1"/>
</dbReference>
<sequence length="542" mass="60702">MFIPELIPTSGREVIVLHARTGENPCCADLLFPHLKDVQVDNVTEAEDGVVVTARTQTTRSVCHHCGTPAARRHSRYRRRLHDLTAGGRPVVIVLEVSRFFCDNTVCERRTFAEQVPVVTRRHGRRTALLHRLLERLGLALAGRAGARLAGLIGLRASRSTLIRLVQALPDPPVGQVRVLGVDDFATRRGHVYGTVLIDMDTHRPIDLLPDRQAETLEAWLADHPGIEVICRDRAGAYAEGARNGAPEAIQCADRWHLWHNLIQAIERSVSRHRSCLRDPHPELEPAPPAPEPKGSTRFADRTRAKHARIHELKDAGHGIRSIARQLGMGSGTVIRYVRAETADELLWGQWTAKPSMVDDYRTYLHQRWDEGERNATRLLEEITAMGYRGSYGALSAYLRPWRVPQPVTAAAPSVRKVTGWIATRPDRLDEEQHLHLKAIQARCPELDALARHVRDFAVILTQRQGQDLPAWITAVRADDLPSLHGFANGLERDLDAVTTGLTLAWNSGPVEGHVNRIKMLKRQMFGRAGFPLLRKRVLNAH</sequence>
<dbReference type="RefSeq" id="WP_344597783.1">
    <property type="nucleotide sequence ID" value="NZ_BAAARW010000044.1"/>
</dbReference>
<reference evidence="3 4" key="1">
    <citation type="journal article" date="2019" name="Int. J. Syst. Evol. Microbiol.">
        <title>The Global Catalogue of Microorganisms (GCM) 10K type strain sequencing project: providing services to taxonomists for standard genome sequencing and annotation.</title>
        <authorList>
            <consortium name="The Broad Institute Genomics Platform"/>
            <consortium name="The Broad Institute Genome Sequencing Center for Infectious Disease"/>
            <person name="Wu L."/>
            <person name="Ma J."/>
        </authorList>
    </citation>
    <scope>NUCLEOTIDE SEQUENCE [LARGE SCALE GENOMIC DNA]</scope>
    <source>
        <strain evidence="3 4">JCM 3325</strain>
    </source>
</reference>